<dbReference type="SUPFAM" id="SSF52540">
    <property type="entry name" value="P-loop containing nucleoside triphosphate hydrolases"/>
    <property type="match status" value="1"/>
</dbReference>
<dbReference type="PANTHER" id="PTHR10887">
    <property type="entry name" value="DNA2/NAM7 HELICASE FAMILY"/>
    <property type="match status" value="1"/>
</dbReference>
<evidence type="ECO:0000313" key="2">
    <source>
        <dbReference type="EMBL" id="RSL90340.1"/>
    </source>
</evidence>
<proteinExistence type="predicted"/>
<protein>
    <recommendedName>
        <fullName evidence="1">DNA2/NAM7 helicase-like C-terminal domain-containing protein</fullName>
    </recommendedName>
</protein>
<keyword evidence="3" id="KW-1185">Reference proteome</keyword>
<dbReference type="Proteomes" id="UP000287972">
    <property type="component" value="Unassembled WGS sequence"/>
</dbReference>
<dbReference type="Pfam" id="PF13087">
    <property type="entry name" value="AAA_12"/>
    <property type="match status" value="1"/>
</dbReference>
<dbReference type="InterPro" id="IPR027417">
    <property type="entry name" value="P-loop_NTPase"/>
</dbReference>
<sequence length="538" mass="59911">MTKVDPAVFGSSLPRADIKLLRQSSVSMAEPGKTSKIGERLTKEQLLKVQQVNEKRALQRDVAQGQSLASLATDAFTPIRHISFLGRHRESLQRAILGRVNEKDRAAFMEVLSKVTLGILPIVGFADSGPMIVCTPTHAAASNIAARVNKLASLAYGKAKERMPVIVRGFSWKVDELRGKVHALGGDATHDNWEHPLSMVDWMQRVLRPENLKPGIVKPALYKLAKDVEKDTKIINLKNTLHNRKGWTVAHSQAFRDLATRILEVADVVCYTTHVSTKDILADWAWDKAQSTFLDEAGAISMPEALAPWFDGRSLKSWTGGPLNLFDKHQEISVLERLMRMQWPCWSSQRQNRIVNGGFDLAREIFYPELGDKFEYGDQCAVSKRPGASQLESWVRRQFPGIKPSPTGKIWPVFINCLHTAVRTIDTWRVNFGQAEIALALMETPIKAHGTKFGVVSPYSATKAYLEGLIRQRLDKSTKDSALYKGLSNVQVSTADSFQGKEADVAIFLTTVTQESGPGFVKDARRFNVGVTRHVDCL</sequence>
<accession>A0A428SKK4</accession>
<reference evidence="2 3" key="1">
    <citation type="submission" date="2017-06" db="EMBL/GenBank/DDBJ databases">
        <title>Comparative genomic analysis of Ambrosia Fusariam Clade fungi.</title>
        <authorList>
            <person name="Stajich J.E."/>
            <person name="Carrillo J."/>
            <person name="Kijimoto T."/>
            <person name="Eskalen A."/>
            <person name="O'Donnell K."/>
            <person name="Kasson M."/>
        </authorList>
    </citation>
    <scope>NUCLEOTIDE SEQUENCE [LARGE SCALE GENOMIC DNA]</scope>
    <source>
        <strain evidence="2 3">NRRL62606</strain>
    </source>
</reference>
<evidence type="ECO:0000259" key="1">
    <source>
        <dbReference type="Pfam" id="PF13087"/>
    </source>
</evidence>
<dbReference type="GO" id="GO:0001147">
    <property type="term" value="F:transcription termination site sequence-specific DNA binding"/>
    <property type="evidence" value="ECO:0007669"/>
    <property type="project" value="TreeGrafter"/>
</dbReference>
<comment type="caution">
    <text evidence="2">The sequence shown here is derived from an EMBL/GenBank/DDBJ whole genome shotgun (WGS) entry which is preliminary data.</text>
</comment>
<dbReference type="GO" id="GO:0016604">
    <property type="term" value="C:nuclear body"/>
    <property type="evidence" value="ECO:0007669"/>
    <property type="project" value="TreeGrafter"/>
</dbReference>
<organism evidence="2 3">
    <name type="scientific">Fusarium floridanum</name>
    <dbReference type="NCBI Taxonomy" id="1325733"/>
    <lineage>
        <taxon>Eukaryota</taxon>
        <taxon>Fungi</taxon>
        <taxon>Dikarya</taxon>
        <taxon>Ascomycota</taxon>
        <taxon>Pezizomycotina</taxon>
        <taxon>Sordariomycetes</taxon>
        <taxon>Hypocreomycetidae</taxon>
        <taxon>Hypocreales</taxon>
        <taxon>Nectriaceae</taxon>
        <taxon>Fusarium</taxon>
        <taxon>Fusarium solani species complex</taxon>
    </lineage>
</organism>
<name>A0A428SKK4_9HYPO</name>
<dbReference type="Gene3D" id="3.40.50.300">
    <property type="entry name" value="P-loop containing nucleotide triphosphate hydrolases"/>
    <property type="match status" value="2"/>
</dbReference>
<gene>
    <name evidence="2" type="ORF">CEP51_000738</name>
</gene>
<dbReference type="InterPro" id="IPR041679">
    <property type="entry name" value="DNA2/NAM7-like_C"/>
</dbReference>
<feature type="domain" description="DNA2/NAM7 helicase-like C-terminal" evidence="1">
    <location>
        <begin position="412"/>
        <end position="534"/>
    </location>
</feature>
<dbReference type="GO" id="GO:0006369">
    <property type="term" value="P:termination of RNA polymerase II transcription"/>
    <property type="evidence" value="ECO:0007669"/>
    <property type="project" value="TreeGrafter"/>
</dbReference>
<dbReference type="InterPro" id="IPR045055">
    <property type="entry name" value="DNA2/NAM7-like"/>
</dbReference>
<dbReference type="EMBL" id="NKCL01000009">
    <property type="protein sequence ID" value="RSL90340.1"/>
    <property type="molecule type" value="Genomic_DNA"/>
</dbReference>
<evidence type="ECO:0000313" key="3">
    <source>
        <dbReference type="Proteomes" id="UP000287972"/>
    </source>
</evidence>
<dbReference type="AlphaFoldDB" id="A0A428SKK4"/>
<dbReference type="PANTHER" id="PTHR10887:SF495">
    <property type="entry name" value="HELICASE SENATAXIN ISOFORM X1-RELATED"/>
    <property type="match status" value="1"/>
</dbReference>